<evidence type="ECO:0000313" key="1">
    <source>
        <dbReference type="EMBL" id="NDK38506.1"/>
    </source>
</evidence>
<evidence type="ECO:0000313" key="2">
    <source>
        <dbReference type="Proteomes" id="UP001429354"/>
    </source>
</evidence>
<dbReference type="Gene3D" id="2.30.30.720">
    <property type="entry name" value="Protein of unknown function (DUF3247)"/>
    <property type="match status" value="1"/>
</dbReference>
<organism evidence="1 2">
    <name type="scientific">Pseudoxanthomonas gei</name>
    <dbReference type="NCBI Taxonomy" id="1383030"/>
    <lineage>
        <taxon>Bacteria</taxon>
        <taxon>Pseudomonadati</taxon>
        <taxon>Pseudomonadota</taxon>
        <taxon>Gammaproteobacteria</taxon>
        <taxon>Lysobacterales</taxon>
        <taxon>Lysobacteraceae</taxon>
        <taxon>Pseudoxanthomonas</taxon>
    </lineage>
</organism>
<keyword evidence="2" id="KW-1185">Reference proteome</keyword>
<dbReference type="Proteomes" id="UP001429354">
    <property type="component" value="Unassembled WGS sequence"/>
</dbReference>
<proteinExistence type="predicted"/>
<reference evidence="1 2" key="1">
    <citation type="submission" date="2018-07" db="EMBL/GenBank/DDBJ databases">
        <title>Whole genome Sequencing of Pseudoxanthomonas gei KCTC 32298 (T).</title>
        <authorList>
            <person name="Kumar S."/>
            <person name="Bansal K."/>
            <person name="Kaur A."/>
            <person name="Patil P."/>
            <person name="Sharma S."/>
            <person name="Patil P.B."/>
        </authorList>
    </citation>
    <scope>NUCLEOTIDE SEQUENCE [LARGE SCALE GENOMIC DNA]</scope>
    <source>
        <strain evidence="1 2">KCTC 32298</strain>
    </source>
</reference>
<gene>
    <name evidence="1" type="ORF">DT603_06575</name>
</gene>
<comment type="caution">
    <text evidence="1">The sequence shown here is derived from an EMBL/GenBank/DDBJ whole genome shotgun (WGS) entry which is preliminary data.</text>
</comment>
<protein>
    <submittedName>
        <fullName evidence="1">DUF3247 family protein</fullName>
    </submittedName>
</protein>
<dbReference type="InterPro" id="IPR021649">
    <property type="entry name" value="DUF3247"/>
</dbReference>
<accession>A0ABX0AE30</accession>
<sequence>MTRIAERIHNDQAEIARIEARIVELDDEAIVEVTLDDGSRHRGTVTARPSVQTFRDAQGREGVNSLLRLDDLATPGTSHYLWLDRIVDVRHLGSA</sequence>
<name>A0ABX0AE30_9GAMM</name>
<dbReference type="RefSeq" id="WP_162349057.1">
    <property type="nucleotide sequence ID" value="NZ_QOVG01000003.1"/>
</dbReference>
<dbReference type="EMBL" id="QOVG01000003">
    <property type="protein sequence ID" value="NDK38506.1"/>
    <property type="molecule type" value="Genomic_DNA"/>
</dbReference>
<dbReference type="Pfam" id="PF11607">
    <property type="entry name" value="DUF3247"/>
    <property type="match status" value="1"/>
</dbReference>